<dbReference type="RefSeq" id="WP_301724393.1">
    <property type="nucleotide sequence ID" value="NZ_JAUJWV010000002.1"/>
</dbReference>
<dbReference type="InterPro" id="IPR014710">
    <property type="entry name" value="RmlC-like_jellyroll"/>
</dbReference>
<dbReference type="InterPro" id="IPR053146">
    <property type="entry name" value="QDO-like"/>
</dbReference>
<name>A0ABT8N4L7_9BACL</name>
<evidence type="ECO:0000259" key="1">
    <source>
        <dbReference type="Pfam" id="PF07883"/>
    </source>
</evidence>
<evidence type="ECO:0000313" key="3">
    <source>
        <dbReference type="Proteomes" id="UP001172055"/>
    </source>
</evidence>
<organism evidence="2 3">
    <name type="scientific">Planococcus shixiaomingii</name>
    <dbReference type="NCBI Taxonomy" id="3058393"/>
    <lineage>
        <taxon>Bacteria</taxon>
        <taxon>Bacillati</taxon>
        <taxon>Bacillota</taxon>
        <taxon>Bacilli</taxon>
        <taxon>Bacillales</taxon>
        <taxon>Caryophanaceae</taxon>
        <taxon>Planococcus</taxon>
    </lineage>
</organism>
<dbReference type="EMBL" id="JAUJWV010000002">
    <property type="protein sequence ID" value="MDN7242834.1"/>
    <property type="molecule type" value="Genomic_DNA"/>
</dbReference>
<keyword evidence="3" id="KW-1185">Reference proteome</keyword>
<dbReference type="InterPro" id="IPR013096">
    <property type="entry name" value="Cupin_2"/>
</dbReference>
<evidence type="ECO:0000313" key="2">
    <source>
        <dbReference type="EMBL" id="MDN7242834.1"/>
    </source>
</evidence>
<reference evidence="2 3" key="1">
    <citation type="submission" date="2023-06" db="EMBL/GenBank/DDBJ databases">
        <title>Novel species in genus Planococcus.</title>
        <authorList>
            <person name="Ning S."/>
        </authorList>
    </citation>
    <scope>NUCLEOTIDE SEQUENCE [LARGE SCALE GENOMIC DNA]</scope>
    <source>
        <strain evidence="2 3">N028</strain>
    </source>
</reference>
<feature type="domain" description="Cupin type-2" evidence="1">
    <location>
        <begin position="48"/>
        <end position="110"/>
    </location>
</feature>
<accession>A0ABT8N4L7</accession>
<gene>
    <name evidence="2" type="ORF">QWY14_13555</name>
</gene>
<dbReference type="Pfam" id="PF07883">
    <property type="entry name" value="Cupin_2"/>
    <property type="match status" value="1"/>
</dbReference>
<dbReference type="SUPFAM" id="SSF51182">
    <property type="entry name" value="RmlC-like cupins"/>
    <property type="match status" value="1"/>
</dbReference>
<proteinExistence type="predicted"/>
<dbReference type="InterPro" id="IPR011051">
    <property type="entry name" value="RmlC_Cupin_sf"/>
</dbReference>
<dbReference type="Proteomes" id="UP001172055">
    <property type="component" value="Unassembled WGS sequence"/>
</dbReference>
<dbReference type="Gene3D" id="2.60.120.10">
    <property type="entry name" value="Jelly Rolls"/>
    <property type="match status" value="1"/>
</dbReference>
<protein>
    <submittedName>
        <fullName evidence="2">Cupin domain-containing protein</fullName>
    </submittedName>
</protein>
<dbReference type="PANTHER" id="PTHR36440">
    <property type="entry name" value="PUTATIVE (AFU_ORTHOLOGUE AFUA_8G07350)-RELATED"/>
    <property type="match status" value="1"/>
</dbReference>
<comment type="caution">
    <text evidence="2">The sequence shown here is derived from an EMBL/GenBank/DDBJ whole genome shotgun (WGS) entry which is preliminary data.</text>
</comment>
<sequence length="158" mass="17902">MEPQLNHAFSVAHEEGKAYWFDRRLMEIKATGAETNDVFSLIEGWHPVGYETPLHLHRNEEESLYVLEGEVIYTIGEKTMTGKAGTFFYVPRNMPHKFKVVSADPARTLTMLTPAKGLQFYIEAAVEADERKLPPATLQPDIEKMMAASQKYGVEVVE</sequence>
<dbReference type="PANTHER" id="PTHR36440:SF1">
    <property type="entry name" value="PUTATIVE (AFU_ORTHOLOGUE AFUA_8G07350)-RELATED"/>
    <property type="match status" value="1"/>
</dbReference>